<dbReference type="GO" id="GO:0004190">
    <property type="term" value="F:aspartic-type endopeptidase activity"/>
    <property type="evidence" value="ECO:0007669"/>
    <property type="project" value="UniProtKB-UniRule"/>
</dbReference>
<feature type="transmembrane region" description="Helical" evidence="9">
    <location>
        <begin position="60"/>
        <end position="79"/>
    </location>
</feature>
<comment type="caution">
    <text evidence="9">Lacks conserved residue(s) required for the propagation of feature annotation.</text>
</comment>
<evidence type="ECO:0000256" key="5">
    <source>
        <dbReference type="ARBA" id="ARBA00022750"/>
    </source>
</evidence>
<organism evidence="12 13">
    <name type="scientific">Candidatus Ruthenibacterium merdavium</name>
    <dbReference type="NCBI Taxonomy" id="2838752"/>
    <lineage>
        <taxon>Bacteria</taxon>
        <taxon>Bacillati</taxon>
        <taxon>Bacillota</taxon>
        <taxon>Clostridia</taxon>
        <taxon>Eubacteriales</taxon>
        <taxon>Oscillospiraceae</taxon>
        <taxon>Ruthenibacterium</taxon>
    </lineage>
</organism>
<dbReference type="PROSITE" id="PS00855">
    <property type="entry name" value="SPASE_II"/>
    <property type="match status" value="1"/>
</dbReference>
<keyword evidence="8 9" id="KW-0472">Membrane</keyword>
<dbReference type="AlphaFoldDB" id="A0A9D2Q552"/>
<reference evidence="12" key="2">
    <citation type="submission" date="2021-04" db="EMBL/GenBank/DDBJ databases">
        <authorList>
            <person name="Gilroy R."/>
        </authorList>
    </citation>
    <scope>NUCLEOTIDE SEQUENCE</scope>
    <source>
        <strain evidence="12">5933</strain>
    </source>
</reference>
<dbReference type="InterPro" id="IPR001872">
    <property type="entry name" value="Peptidase_A8"/>
</dbReference>
<evidence type="ECO:0000256" key="3">
    <source>
        <dbReference type="ARBA" id="ARBA00022670"/>
    </source>
</evidence>
<dbReference type="EC" id="3.4.23.36" evidence="9"/>
<evidence type="ECO:0000256" key="6">
    <source>
        <dbReference type="ARBA" id="ARBA00022801"/>
    </source>
</evidence>
<dbReference type="GO" id="GO:0006508">
    <property type="term" value="P:proteolysis"/>
    <property type="evidence" value="ECO:0007669"/>
    <property type="project" value="UniProtKB-KW"/>
</dbReference>
<comment type="catalytic activity">
    <reaction evidence="9 10">
        <text>Release of signal peptides from bacterial membrane prolipoproteins. Hydrolyzes -Xaa-Yaa-Zaa-|-(S,diacylglyceryl)Cys-, in which Xaa is hydrophobic (preferably Leu), and Yaa (Ala or Ser) and Zaa (Gly or Ala) have small, neutral side chains.</text>
        <dbReference type="EC" id="3.4.23.36"/>
    </reaction>
</comment>
<dbReference type="GO" id="GO:0005886">
    <property type="term" value="C:plasma membrane"/>
    <property type="evidence" value="ECO:0007669"/>
    <property type="project" value="UniProtKB-SubCell"/>
</dbReference>
<evidence type="ECO:0000256" key="9">
    <source>
        <dbReference type="HAMAP-Rule" id="MF_00161"/>
    </source>
</evidence>
<evidence type="ECO:0000256" key="7">
    <source>
        <dbReference type="ARBA" id="ARBA00022989"/>
    </source>
</evidence>
<accession>A0A9D2Q552</accession>
<comment type="function">
    <text evidence="9 10">This protein specifically catalyzes the removal of signal peptides from prolipoproteins.</text>
</comment>
<feature type="transmembrane region" description="Helical" evidence="9">
    <location>
        <begin position="86"/>
        <end position="103"/>
    </location>
</feature>
<keyword evidence="7 9" id="KW-1133">Transmembrane helix</keyword>
<feature type="active site" evidence="9">
    <location>
        <position position="129"/>
    </location>
</feature>
<dbReference type="Proteomes" id="UP000823918">
    <property type="component" value="Unassembled WGS sequence"/>
</dbReference>
<keyword evidence="3 9" id="KW-0645">Protease</keyword>
<comment type="caution">
    <text evidence="12">The sequence shown here is derived from an EMBL/GenBank/DDBJ whole genome shotgun (WGS) entry which is preliminary data.</text>
</comment>
<evidence type="ECO:0000256" key="10">
    <source>
        <dbReference type="RuleBase" id="RU000594"/>
    </source>
</evidence>
<dbReference type="NCBIfam" id="TIGR00077">
    <property type="entry name" value="lspA"/>
    <property type="match status" value="1"/>
</dbReference>
<evidence type="ECO:0000256" key="8">
    <source>
        <dbReference type="ARBA" id="ARBA00023136"/>
    </source>
</evidence>
<keyword evidence="2 9" id="KW-1003">Cell membrane</keyword>
<name>A0A9D2Q552_9FIRM</name>
<dbReference type="PRINTS" id="PR00781">
    <property type="entry name" value="LIPOSIGPTASE"/>
</dbReference>
<evidence type="ECO:0000256" key="11">
    <source>
        <dbReference type="RuleBase" id="RU004181"/>
    </source>
</evidence>
<feature type="transmembrane region" description="Helical" evidence="9">
    <location>
        <begin position="123"/>
        <end position="145"/>
    </location>
</feature>
<evidence type="ECO:0000313" key="12">
    <source>
        <dbReference type="EMBL" id="HJC73057.1"/>
    </source>
</evidence>
<comment type="pathway">
    <text evidence="9">Protein modification; lipoprotein biosynthesis (signal peptide cleavage).</text>
</comment>
<evidence type="ECO:0000256" key="4">
    <source>
        <dbReference type="ARBA" id="ARBA00022692"/>
    </source>
</evidence>
<reference evidence="12" key="1">
    <citation type="journal article" date="2021" name="PeerJ">
        <title>Extensive microbial diversity within the chicken gut microbiome revealed by metagenomics and culture.</title>
        <authorList>
            <person name="Gilroy R."/>
            <person name="Ravi A."/>
            <person name="Getino M."/>
            <person name="Pursley I."/>
            <person name="Horton D.L."/>
            <person name="Alikhan N.F."/>
            <person name="Baker D."/>
            <person name="Gharbi K."/>
            <person name="Hall N."/>
            <person name="Watson M."/>
            <person name="Adriaenssens E.M."/>
            <person name="Foster-Nyarko E."/>
            <person name="Jarju S."/>
            <person name="Secka A."/>
            <person name="Antonio M."/>
            <person name="Oren A."/>
            <person name="Chaudhuri R.R."/>
            <person name="La Ragione R."/>
            <person name="Hildebrand F."/>
            <person name="Pallen M.J."/>
        </authorList>
    </citation>
    <scope>NUCLEOTIDE SEQUENCE</scope>
    <source>
        <strain evidence="12">5933</strain>
    </source>
</reference>
<evidence type="ECO:0000313" key="13">
    <source>
        <dbReference type="Proteomes" id="UP000823918"/>
    </source>
</evidence>
<keyword evidence="4 9" id="KW-0812">Transmembrane</keyword>
<protein>
    <recommendedName>
        <fullName evidence="9">Lipoprotein signal peptidase</fullName>
        <ecNumber evidence="9">3.4.23.36</ecNumber>
    </recommendedName>
    <alternativeName>
        <fullName evidence="9">Prolipoprotein signal peptidase</fullName>
    </alternativeName>
    <alternativeName>
        <fullName evidence="9">Signal peptidase II</fullName>
        <shortName evidence="9">SPase II</shortName>
    </alternativeName>
</protein>
<dbReference type="EMBL" id="DWWA01000051">
    <property type="protein sequence ID" value="HJC73057.1"/>
    <property type="molecule type" value="Genomic_DNA"/>
</dbReference>
<gene>
    <name evidence="9 12" type="primary">lspA</name>
    <name evidence="12" type="ORF">H9698_09745</name>
</gene>
<dbReference type="PANTHER" id="PTHR33695">
    <property type="entry name" value="LIPOPROTEIN SIGNAL PEPTIDASE"/>
    <property type="match status" value="1"/>
</dbReference>
<comment type="subcellular location">
    <subcellularLocation>
        <location evidence="9">Cell membrane</location>
        <topology evidence="9">Multi-pass membrane protein</topology>
    </subcellularLocation>
</comment>
<evidence type="ECO:0000256" key="1">
    <source>
        <dbReference type="ARBA" id="ARBA00006139"/>
    </source>
</evidence>
<evidence type="ECO:0000256" key="2">
    <source>
        <dbReference type="ARBA" id="ARBA00022475"/>
    </source>
</evidence>
<dbReference type="PANTHER" id="PTHR33695:SF1">
    <property type="entry name" value="LIPOPROTEIN SIGNAL PEPTIDASE"/>
    <property type="match status" value="1"/>
</dbReference>
<dbReference type="HAMAP" id="MF_00161">
    <property type="entry name" value="LspA"/>
    <property type="match status" value="1"/>
</dbReference>
<feature type="active site" evidence="9">
    <location>
        <position position="113"/>
    </location>
</feature>
<comment type="similarity">
    <text evidence="1 9 11">Belongs to the peptidase A8 family.</text>
</comment>
<keyword evidence="5 9" id="KW-0064">Aspartyl protease</keyword>
<dbReference type="Pfam" id="PF01252">
    <property type="entry name" value="Peptidase_A8"/>
    <property type="match status" value="1"/>
</dbReference>
<sequence>MFIISILSILGCVVLDQLTKYLAQIYLQPVGTMEFIPGVMELRFVLNDGAAFSSFAGARWFLILFTGVAIAALAVYLFWKKPESRLERAAIIMMIGGGLGNLIDRVRTGVVVDFFATTFMNFAVFNVADCFVCIGAALLIIYVFMEEQRKSKKLHGKGSEAEHGAS</sequence>
<proteinExistence type="inferred from homology"/>
<keyword evidence="6 9" id="KW-0378">Hydrolase</keyword>